<protein>
    <recommendedName>
        <fullName evidence="2">Retrovirus-related Pol polyprotein from transposon TNT 1-94-like beta-barrel domain-containing protein</fullName>
    </recommendedName>
</protein>
<reference evidence="3 4" key="1">
    <citation type="journal article" date="2016" name="Mol. Biol. Evol.">
        <title>Comparative Genomics of Early-Diverging Mushroom-Forming Fungi Provides Insights into the Origins of Lignocellulose Decay Capabilities.</title>
        <authorList>
            <person name="Nagy L.G."/>
            <person name="Riley R."/>
            <person name="Tritt A."/>
            <person name="Adam C."/>
            <person name="Daum C."/>
            <person name="Floudas D."/>
            <person name="Sun H."/>
            <person name="Yadav J.S."/>
            <person name="Pangilinan J."/>
            <person name="Larsson K.H."/>
            <person name="Matsuura K."/>
            <person name="Barry K."/>
            <person name="Labutti K."/>
            <person name="Kuo R."/>
            <person name="Ohm R.A."/>
            <person name="Bhattacharya S.S."/>
            <person name="Shirouzu T."/>
            <person name="Yoshinaga Y."/>
            <person name="Martin F.M."/>
            <person name="Grigoriev I.V."/>
            <person name="Hibbett D.S."/>
        </authorList>
    </citation>
    <scope>NUCLEOTIDE SEQUENCE [LARGE SCALE GENOMIC DNA]</scope>
    <source>
        <strain evidence="3 4">CBS 109695</strain>
    </source>
</reference>
<gene>
    <name evidence="3" type="ORF">FIBSPDRAFT_686853</name>
</gene>
<sequence length="131" mass="14730">QKKEKEKKEKGKARSKSHVAQDDIPESETDSTAAAMYNDVKISKNSEWALSAYFVSEPNPKGHLLVDSGASKTMVPYVHWFDPKSLVYFNKPHRIGFSNNSEVFAITKGTILLKMKTTKHHLTDILLAPDL</sequence>
<keyword evidence="4" id="KW-1185">Reference proteome</keyword>
<feature type="non-terminal residue" evidence="3">
    <location>
        <position position="1"/>
    </location>
</feature>
<feature type="non-terminal residue" evidence="3">
    <location>
        <position position="131"/>
    </location>
</feature>
<dbReference type="GO" id="GO:0004190">
    <property type="term" value="F:aspartic-type endopeptidase activity"/>
    <property type="evidence" value="ECO:0007669"/>
    <property type="project" value="InterPro"/>
</dbReference>
<accession>A0A167WN70</accession>
<proteinExistence type="predicted"/>
<dbReference type="Pfam" id="PF22936">
    <property type="entry name" value="Pol_BBD"/>
    <property type="match status" value="1"/>
</dbReference>
<evidence type="ECO:0000256" key="1">
    <source>
        <dbReference type="SAM" id="MobiDB-lite"/>
    </source>
</evidence>
<feature type="domain" description="Retrovirus-related Pol polyprotein from transposon TNT 1-94-like beta-barrel" evidence="2">
    <location>
        <begin position="65"/>
        <end position="131"/>
    </location>
</feature>
<dbReference type="GO" id="GO:0006508">
    <property type="term" value="P:proteolysis"/>
    <property type="evidence" value="ECO:0007669"/>
    <property type="project" value="InterPro"/>
</dbReference>
<dbReference type="EMBL" id="KV417795">
    <property type="protein sequence ID" value="KZP06291.1"/>
    <property type="molecule type" value="Genomic_DNA"/>
</dbReference>
<dbReference type="AlphaFoldDB" id="A0A167WN70"/>
<evidence type="ECO:0000313" key="3">
    <source>
        <dbReference type="EMBL" id="KZP06291.1"/>
    </source>
</evidence>
<dbReference type="OrthoDB" id="7920740at2759"/>
<evidence type="ECO:0000259" key="2">
    <source>
        <dbReference type="Pfam" id="PF22936"/>
    </source>
</evidence>
<dbReference type="PROSITE" id="PS00141">
    <property type="entry name" value="ASP_PROTEASE"/>
    <property type="match status" value="1"/>
</dbReference>
<evidence type="ECO:0000313" key="4">
    <source>
        <dbReference type="Proteomes" id="UP000076532"/>
    </source>
</evidence>
<name>A0A167WN70_9AGAM</name>
<feature type="region of interest" description="Disordered" evidence="1">
    <location>
        <begin position="1"/>
        <end position="30"/>
    </location>
</feature>
<dbReference type="Proteomes" id="UP000076532">
    <property type="component" value="Unassembled WGS sequence"/>
</dbReference>
<dbReference type="InterPro" id="IPR001969">
    <property type="entry name" value="Aspartic_peptidase_AS"/>
</dbReference>
<dbReference type="InterPro" id="IPR054722">
    <property type="entry name" value="PolX-like_BBD"/>
</dbReference>
<organism evidence="3 4">
    <name type="scientific">Athelia psychrophila</name>
    <dbReference type="NCBI Taxonomy" id="1759441"/>
    <lineage>
        <taxon>Eukaryota</taxon>
        <taxon>Fungi</taxon>
        <taxon>Dikarya</taxon>
        <taxon>Basidiomycota</taxon>
        <taxon>Agaricomycotina</taxon>
        <taxon>Agaricomycetes</taxon>
        <taxon>Agaricomycetidae</taxon>
        <taxon>Atheliales</taxon>
        <taxon>Atheliaceae</taxon>
        <taxon>Athelia</taxon>
    </lineage>
</organism>